<evidence type="ECO:0000313" key="3">
    <source>
        <dbReference type="Proteomes" id="UP000035860"/>
    </source>
</evidence>
<dbReference type="InterPro" id="IPR013383">
    <property type="entry name" value="CRISPR-assoc_prot_DxTHG_CS"/>
</dbReference>
<sequence length="395" mass="45301">MTTLISFLGTGLKDQNGKSRGYQETTYRLDGVDYPQKYVSISLIKAIKPNKVILLGTTGSVWDVFLEKGGDSGLEQEWLSLSEKVEEVRVTKQDLEPFELYLSEQYQAQVKCVLIPYARKLAEQVEVLSVIAENLADNENVVLDVTHGFRHLPMLALVASRFLKTIKNINVQNIYYGAFDMKDEDGTCPIIDVNGMLSMLDWIDALNTFDKDGDYGVFFELLVKEGIEQSSADLLRQASFYERTTNASNAKQKLDTIFKELNAFDDSPLFNLFKPQLTKRLQWFKKSNRGLREQELAKEYLNRRDYVRAVVFAMEGMISAKVFSEKQDENRYEDREEARSTLREADGFKFLSNIRNALVHGLGNQNKDIKRVLDKESSIQQSLKKRFSNLLDNKK</sequence>
<dbReference type="NCBIfam" id="TIGR02549">
    <property type="entry name" value="CRISPR_DxTHG"/>
    <property type="match status" value="1"/>
</dbReference>
<dbReference type="InterPro" id="IPR011742">
    <property type="entry name" value="CRISPR-assoc_prot_TM1812"/>
</dbReference>
<accession>A0A066UK81</accession>
<protein>
    <recommendedName>
        <fullName evidence="1">CRISPR system endoribonuclease Csx1 CARF domain-containing protein</fullName>
    </recommendedName>
</protein>
<gene>
    <name evidence="2" type="ORF">MBO_08177</name>
</gene>
<dbReference type="Proteomes" id="UP000035860">
    <property type="component" value="Unassembled WGS sequence"/>
</dbReference>
<evidence type="ECO:0000313" key="2">
    <source>
        <dbReference type="EMBL" id="KDN24613.1"/>
    </source>
</evidence>
<reference evidence="2 3" key="1">
    <citation type="journal article" date="2014" name="Genome Announc.">
        <title>Draft Genome Sequence of Moraxella bovoculi Strain 237T (ATCC BAA-1259T) Isolated from a Calf with Infectious Bovine Keratoconjunctivitis.</title>
        <authorList>
            <person name="Calcutt M.J."/>
            <person name="Foecking M.F."/>
            <person name="Martin N.T."/>
            <person name="Mhlanga-Mutangadura T."/>
            <person name="Reilly T.J."/>
        </authorList>
    </citation>
    <scope>NUCLEOTIDE SEQUENCE [LARGE SCALE GENOMIC DNA]</scope>
    <source>
        <strain evidence="2 3">237</strain>
    </source>
</reference>
<organism evidence="2 3">
    <name type="scientific">Moraxella bovoculi 237</name>
    <dbReference type="NCBI Taxonomy" id="743974"/>
    <lineage>
        <taxon>Bacteria</taxon>
        <taxon>Pseudomonadati</taxon>
        <taxon>Pseudomonadota</taxon>
        <taxon>Gammaproteobacteria</taxon>
        <taxon>Moraxellales</taxon>
        <taxon>Moraxellaceae</taxon>
        <taxon>Moraxella</taxon>
    </lineage>
</organism>
<keyword evidence="3" id="KW-1185">Reference proteome</keyword>
<dbReference type="AlphaFoldDB" id="A0A066UK81"/>
<dbReference type="eggNOG" id="COG1517">
    <property type="taxonomic scope" value="Bacteria"/>
</dbReference>
<dbReference type="SUPFAM" id="SSF160980">
    <property type="entry name" value="SSO1389-like"/>
    <property type="match status" value="1"/>
</dbReference>
<dbReference type="RefSeq" id="WP_036366570.1">
    <property type="nucleotide sequence ID" value="NZ_AOMT01000030.1"/>
</dbReference>
<dbReference type="InterPro" id="IPR053857">
    <property type="entry name" value="Csx1_CARF"/>
</dbReference>
<dbReference type="Pfam" id="PF22230">
    <property type="entry name" value="Csx1_CARF"/>
    <property type="match status" value="1"/>
</dbReference>
<dbReference type="EMBL" id="AOMT01000030">
    <property type="protein sequence ID" value="KDN24613.1"/>
    <property type="molecule type" value="Genomic_DNA"/>
</dbReference>
<name>A0A066UK81_9GAMM</name>
<dbReference type="Gene3D" id="3.40.50.10640">
    <property type="entry name" value="SSO1389-like"/>
    <property type="match status" value="1"/>
</dbReference>
<feature type="domain" description="CRISPR system endoribonuclease Csx1 CARF" evidence="1">
    <location>
        <begin position="17"/>
        <end position="161"/>
    </location>
</feature>
<dbReference type="NCBIfam" id="TIGR02221">
    <property type="entry name" value="cas_TM1812"/>
    <property type="match status" value="1"/>
</dbReference>
<dbReference type="OrthoDB" id="5793884at2"/>
<proteinExistence type="predicted"/>
<dbReference type="CDD" id="cd09732">
    <property type="entry name" value="Csx1_III-U"/>
    <property type="match status" value="1"/>
</dbReference>
<comment type="caution">
    <text evidence="2">The sequence shown here is derived from an EMBL/GenBank/DDBJ whole genome shotgun (WGS) entry which is preliminary data.</text>
</comment>
<evidence type="ECO:0000259" key="1">
    <source>
        <dbReference type="Pfam" id="PF22230"/>
    </source>
</evidence>